<dbReference type="EC" id="2.7.1.144" evidence="7"/>
<name>A0A8J6JD34_9FIRM</name>
<comment type="caution">
    <text evidence="10">The sequence shown here is derived from an EMBL/GenBank/DDBJ whole genome shotgun (WGS) entry which is preliminary data.</text>
</comment>
<gene>
    <name evidence="10" type="primary">pfkB</name>
    <name evidence="10" type="ORF">H8S62_09690</name>
</gene>
<evidence type="ECO:0000256" key="1">
    <source>
        <dbReference type="ARBA" id="ARBA00005380"/>
    </source>
</evidence>
<evidence type="ECO:0000256" key="3">
    <source>
        <dbReference type="ARBA" id="ARBA00022741"/>
    </source>
</evidence>
<accession>A0A8J6JD34</accession>
<keyword evidence="5 7" id="KW-0067">ATP-binding</keyword>
<dbReference type="SUPFAM" id="SSF53613">
    <property type="entry name" value="Ribokinase-like"/>
    <property type="match status" value="1"/>
</dbReference>
<dbReference type="NCBIfam" id="TIGR03828">
    <property type="entry name" value="pfkB"/>
    <property type="match status" value="1"/>
</dbReference>
<dbReference type="UniPathway" id="UPA00704">
    <property type="reaction ID" value="UER00715"/>
</dbReference>
<organism evidence="10 11">
    <name type="scientific">Lawsonibacter faecis</name>
    <dbReference type="NCBI Taxonomy" id="2763052"/>
    <lineage>
        <taxon>Bacteria</taxon>
        <taxon>Bacillati</taxon>
        <taxon>Bacillota</taxon>
        <taxon>Clostridia</taxon>
        <taxon>Eubacteriales</taxon>
        <taxon>Oscillospiraceae</taxon>
        <taxon>Lawsonibacter</taxon>
    </lineage>
</organism>
<evidence type="ECO:0000313" key="11">
    <source>
        <dbReference type="Proteomes" id="UP000607645"/>
    </source>
</evidence>
<dbReference type="NCBIfam" id="TIGR03168">
    <property type="entry name" value="1-PFK"/>
    <property type="match status" value="1"/>
</dbReference>
<dbReference type="FunFam" id="3.40.1190.20:FF:000001">
    <property type="entry name" value="Phosphofructokinase"/>
    <property type="match status" value="1"/>
</dbReference>
<reference evidence="10" key="1">
    <citation type="submission" date="2020-08" db="EMBL/GenBank/DDBJ databases">
        <title>Genome public.</title>
        <authorList>
            <person name="Liu C."/>
            <person name="Sun Q."/>
        </authorList>
    </citation>
    <scope>NUCLEOTIDE SEQUENCE</scope>
    <source>
        <strain evidence="10">NSJ-52</strain>
    </source>
</reference>
<dbReference type="GO" id="GO:0016052">
    <property type="term" value="P:carbohydrate catabolic process"/>
    <property type="evidence" value="ECO:0007669"/>
    <property type="project" value="UniProtKB-ARBA"/>
</dbReference>
<evidence type="ECO:0000256" key="8">
    <source>
        <dbReference type="RuleBase" id="RU369061"/>
    </source>
</evidence>
<evidence type="ECO:0000256" key="5">
    <source>
        <dbReference type="ARBA" id="ARBA00022840"/>
    </source>
</evidence>
<dbReference type="Proteomes" id="UP000607645">
    <property type="component" value="Unassembled WGS sequence"/>
</dbReference>
<dbReference type="InterPro" id="IPR022463">
    <property type="entry name" value="1-PFruKinase"/>
</dbReference>
<evidence type="ECO:0000256" key="2">
    <source>
        <dbReference type="ARBA" id="ARBA00022679"/>
    </source>
</evidence>
<dbReference type="CDD" id="cd01164">
    <property type="entry name" value="FruK_PfkB_like"/>
    <property type="match status" value="1"/>
</dbReference>
<dbReference type="Gene3D" id="3.40.1190.20">
    <property type="match status" value="1"/>
</dbReference>
<proteinExistence type="inferred from homology"/>
<dbReference type="InterPro" id="IPR002173">
    <property type="entry name" value="Carboh/pur_kinase_PfkB_CS"/>
</dbReference>
<dbReference type="GO" id="GO:2001059">
    <property type="term" value="P:D-tagatose 6-phosphate catabolic process"/>
    <property type="evidence" value="ECO:0007669"/>
    <property type="project" value="UniProtKB-UniPathway"/>
</dbReference>
<comment type="catalytic activity">
    <reaction evidence="7">
        <text>D-tagatofuranose 6-phosphate + ATP = D-tagatofuranose 1,6-bisphosphate + ADP + H(+)</text>
        <dbReference type="Rhea" id="RHEA:12420"/>
        <dbReference type="ChEBI" id="CHEBI:15378"/>
        <dbReference type="ChEBI" id="CHEBI:30616"/>
        <dbReference type="ChEBI" id="CHEBI:58694"/>
        <dbReference type="ChEBI" id="CHEBI:58695"/>
        <dbReference type="ChEBI" id="CHEBI:456216"/>
        <dbReference type="EC" id="2.7.1.144"/>
    </reaction>
</comment>
<dbReference type="PANTHER" id="PTHR46566">
    <property type="entry name" value="1-PHOSPHOFRUCTOKINASE-RELATED"/>
    <property type="match status" value="1"/>
</dbReference>
<dbReference type="GO" id="GO:0005829">
    <property type="term" value="C:cytosol"/>
    <property type="evidence" value="ECO:0007669"/>
    <property type="project" value="TreeGrafter"/>
</dbReference>
<dbReference type="PANTHER" id="PTHR46566:SF1">
    <property type="entry name" value="1-PHOSPHOFRUCTOKINASE"/>
    <property type="match status" value="1"/>
</dbReference>
<dbReference type="PIRSF" id="PIRSF000535">
    <property type="entry name" value="1PFK/6PFK/LacC"/>
    <property type="match status" value="1"/>
</dbReference>
<comment type="catalytic activity">
    <reaction evidence="6 8">
        <text>beta-D-fructose 1-phosphate + ATP = beta-D-fructose 1,6-bisphosphate + ADP + H(+)</text>
        <dbReference type="Rhea" id="RHEA:14213"/>
        <dbReference type="ChEBI" id="CHEBI:15378"/>
        <dbReference type="ChEBI" id="CHEBI:30616"/>
        <dbReference type="ChEBI" id="CHEBI:32966"/>
        <dbReference type="ChEBI" id="CHEBI:138881"/>
        <dbReference type="ChEBI" id="CHEBI:456216"/>
        <dbReference type="EC" id="2.7.1.56"/>
    </reaction>
</comment>
<comment type="pathway">
    <text evidence="7">Carbohydrate metabolism; D-tagatose 6-phosphate degradation; D-glyceraldehyde 3-phosphate and glycerone phosphate from D-tagatose 6-phosphate: step 1/2.</text>
</comment>
<comment type="similarity">
    <text evidence="1">Belongs to the carbohydrate kinase pfkB family.</text>
</comment>
<evidence type="ECO:0000313" key="10">
    <source>
        <dbReference type="EMBL" id="MBC5737281.1"/>
    </source>
</evidence>
<comment type="function">
    <text evidence="8">Catalyzes the ATP-dependent phosphorylation of fructose-l-phosphate to fructose-l,6-bisphosphate.</text>
</comment>
<keyword evidence="3 7" id="KW-0547">Nucleotide-binding</keyword>
<evidence type="ECO:0000256" key="6">
    <source>
        <dbReference type="ARBA" id="ARBA00047745"/>
    </source>
</evidence>
<protein>
    <recommendedName>
        <fullName evidence="7">Tagatose-6-phosphate kinase</fullName>
        <ecNumber evidence="7">2.7.1.144</ecNumber>
    </recommendedName>
</protein>
<dbReference type="GO" id="GO:0009024">
    <property type="term" value="F:tagatose-6-phosphate kinase activity"/>
    <property type="evidence" value="ECO:0007669"/>
    <property type="project" value="UniProtKB-EC"/>
</dbReference>
<comment type="similarity">
    <text evidence="7">Belongs to the carbohydrate kinase PfkB family. LacC subfamily.</text>
</comment>
<dbReference type="Pfam" id="PF00294">
    <property type="entry name" value="PfkB"/>
    <property type="match status" value="1"/>
</dbReference>
<dbReference type="GO" id="GO:0005524">
    <property type="term" value="F:ATP binding"/>
    <property type="evidence" value="ECO:0007669"/>
    <property type="project" value="UniProtKB-UniRule"/>
</dbReference>
<dbReference type="GO" id="GO:0044281">
    <property type="term" value="P:small molecule metabolic process"/>
    <property type="evidence" value="ECO:0007669"/>
    <property type="project" value="UniProtKB-ARBA"/>
</dbReference>
<feature type="domain" description="Carbohydrate kinase PfkB" evidence="9">
    <location>
        <begin position="7"/>
        <end position="286"/>
    </location>
</feature>
<dbReference type="RefSeq" id="WP_186919135.1">
    <property type="nucleotide sequence ID" value="NZ_JACOPQ010000006.1"/>
</dbReference>
<sequence length="302" mass="31995">MIYTVTFNPALDYAVYLDSFELGATNRTTREELRCGGKGINVSIVLHNLGVESRALGFLAGFTGETIRAWLTELGVASDFITLPGGMSRINVKLKLDGETEINGQGPDITPDALETLYGKLEKLREGDTLVLAGSIPATLPDDVYERILARLEGRGVRFVVDATGELLLNVLRYRPFLVKPNHEELSEMCGTVLDSADTAGIRACARALQEKGARNVLVSMAGAGALLVTEDGRCIRQAAARGELVNSVGAGDSMVAGFLAGFQRTGDYRAALRLGAAAGGATAFSAALATRSQVEAVLETL</sequence>
<evidence type="ECO:0000256" key="4">
    <source>
        <dbReference type="ARBA" id="ARBA00022777"/>
    </source>
</evidence>
<dbReference type="InterPro" id="IPR029056">
    <property type="entry name" value="Ribokinase-like"/>
</dbReference>
<dbReference type="InterPro" id="IPR017583">
    <property type="entry name" value="Tagatose/fructose_Pkinase"/>
</dbReference>
<dbReference type="PROSITE" id="PS00584">
    <property type="entry name" value="PFKB_KINASES_2"/>
    <property type="match status" value="1"/>
</dbReference>
<dbReference type="GO" id="GO:0005988">
    <property type="term" value="P:lactose metabolic process"/>
    <property type="evidence" value="ECO:0007669"/>
    <property type="project" value="UniProtKB-KW"/>
</dbReference>
<dbReference type="InterPro" id="IPR011611">
    <property type="entry name" value="PfkB_dom"/>
</dbReference>
<keyword evidence="2 7" id="KW-0808">Transferase</keyword>
<keyword evidence="4 8" id="KW-0418">Kinase</keyword>
<dbReference type="GO" id="GO:0008662">
    <property type="term" value="F:1-phosphofructokinase activity"/>
    <property type="evidence" value="ECO:0007669"/>
    <property type="project" value="UniProtKB-UniRule"/>
</dbReference>
<keyword evidence="7" id="KW-0423">Lactose metabolism</keyword>
<keyword evidence="11" id="KW-1185">Reference proteome</keyword>
<evidence type="ECO:0000256" key="7">
    <source>
        <dbReference type="PIRNR" id="PIRNR000535"/>
    </source>
</evidence>
<dbReference type="EMBL" id="JACOPQ010000006">
    <property type="protein sequence ID" value="MBC5737281.1"/>
    <property type="molecule type" value="Genomic_DNA"/>
</dbReference>
<dbReference type="AlphaFoldDB" id="A0A8J6JD34"/>
<evidence type="ECO:0000259" key="9">
    <source>
        <dbReference type="Pfam" id="PF00294"/>
    </source>
</evidence>